<sequence>METRVTDSPAVRRVVTGHDASGKAIIQEDGPVPRVQRIGGETGPLFHEIWNTRATPAPIDANSGEPEEDGIRLAPPAGGTRIRILDIPPDDPALDQMTPEEARAHFAEVGAAEASSFSGEESRHAHMHRTETIDYGIVLDGELVLIMDEGETTVRAGDVIVQRGTNHGWANRSDRNCRIAFVLIDGRFDDALRG</sequence>
<reference evidence="2 4" key="1">
    <citation type="submission" date="2017-01" db="EMBL/GenBank/DDBJ databases">
        <title>Complete genome sequence of esterase-producing bacterium Croceicoccus marinus E4A9.</title>
        <authorList>
            <person name="Wu Y.-H."/>
            <person name="Cheng H."/>
            <person name="Xu L."/>
            <person name="Huo Y.-Y."/>
            <person name="Wang C.-S."/>
            <person name="Xu X.-W."/>
        </authorList>
    </citation>
    <scope>NUCLEOTIDE SEQUENCE [LARGE SCALE GENOMIC DNA]</scope>
    <source>
        <strain evidence="2 4">E4A9</strain>
        <plasmid evidence="2">pCME4A9I</plasmid>
        <plasmid evidence="4">Plasmid pcme4a9i</plasmid>
    </source>
</reference>
<dbReference type="EMBL" id="CP019603">
    <property type="protein sequence ID" value="ARU18148.1"/>
    <property type="molecule type" value="Genomic_DNA"/>
</dbReference>
<dbReference type="InterPro" id="IPR013096">
    <property type="entry name" value="Cupin_2"/>
</dbReference>
<dbReference type="SUPFAM" id="SSF51182">
    <property type="entry name" value="RmlC-like cupins"/>
    <property type="match status" value="1"/>
</dbReference>
<dbReference type="Proteomes" id="UP000195807">
    <property type="component" value="Plasmid pCME4A9I"/>
</dbReference>
<geneLocation type="plasmid" evidence="2">
    <name>pCME4A9I</name>
</geneLocation>
<feature type="domain" description="Cupin type-2" evidence="1">
    <location>
        <begin position="119"/>
        <end position="182"/>
    </location>
</feature>
<dbReference type="Gene3D" id="2.60.120.10">
    <property type="entry name" value="Jelly Rolls"/>
    <property type="match status" value="1"/>
</dbReference>
<keyword evidence="4" id="KW-1185">Reference proteome</keyword>
<dbReference type="PANTHER" id="PTHR36156:SF2">
    <property type="entry name" value="CUPIN TYPE-2 DOMAIN-CONTAINING PROTEIN"/>
    <property type="match status" value="1"/>
</dbReference>
<dbReference type="InterPro" id="IPR047142">
    <property type="entry name" value="OryJ/VirC-like"/>
</dbReference>
<accession>A0A1Z1FH75</accession>
<name>A0A1Z1FH75_9SPHN</name>
<reference evidence="3 5" key="2">
    <citation type="submission" date="2020-08" db="EMBL/GenBank/DDBJ databases">
        <authorList>
            <person name="Liu G."/>
            <person name="Sun C."/>
        </authorList>
    </citation>
    <scope>NUCLEOTIDE SEQUENCE [LARGE SCALE GENOMIC DNA]</scope>
    <source>
        <strain evidence="3 5">OT19</strain>
        <plasmid evidence="3 5">plas1</plasmid>
    </source>
</reference>
<dbReference type="Proteomes" id="UP000515297">
    <property type="component" value="Plasmid plas1"/>
</dbReference>
<gene>
    <name evidence="2" type="ORF">A9D14_15925</name>
    <name evidence="3" type="ORF">H4O24_15645</name>
</gene>
<dbReference type="OrthoDB" id="5290459at2"/>
<dbReference type="KEGG" id="cman:A9D14_15925"/>
<dbReference type="Gene3D" id="2.20.70.150">
    <property type="match status" value="1"/>
</dbReference>
<geneLocation type="plasmid" evidence="4">
    <name>pcme4a9i</name>
</geneLocation>
<dbReference type="CDD" id="cd02231">
    <property type="entry name" value="cupin_BLL6423-like"/>
    <property type="match status" value="1"/>
</dbReference>
<dbReference type="AlphaFoldDB" id="A0A1Z1FH75"/>
<evidence type="ECO:0000313" key="5">
    <source>
        <dbReference type="Proteomes" id="UP000515297"/>
    </source>
</evidence>
<geneLocation type="plasmid" evidence="3 5">
    <name>plas1</name>
</geneLocation>
<evidence type="ECO:0000313" key="4">
    <source>
        <dbReference type="Proteomes" id="UP000195807"/>
    </source>
</evidence>
<dbReference type="EMBL" id="CP060053">
    <property type="protein sequence ID" value="QNE07332.1"/>
    <property type="molecule type" value="Genomic_DNA"/>
</dbReference>
<evidence type="ECO:0000313" key="3">
    <source>
        <dbReference type="EMBL" id="QNE07332.1"/>
    </source>
</evidence>
<dbReference type="Pfam" id="PF07883">
    <property type="entry name" value="Cupin_2"/>
    <property type="match status" value="1"/>
</dbReference>
<keyword evidence="2" id="KW-0614">Plasmid</keyword>
<protein>
    <submittedName>
        <fullName evidence="2 3">Cupin</fullName>
    </submittedName>
</protein>
<dbReference type="InterPro" id="IPR011051">
    <property type="entry name" value="RmlC_Cupin_sf"/>
</dbReference>
<evidence type="ECO:0000313" key="2">
    <source>
        <dbReference type="EMBL" id="ARU18148.1"/>
    </source>
</evidence>
<dbReference type="InterPro" id="IPR014710">
    <property type="entry name" value="RmlC-like_jellyroll"/>
</dbReference>
<dbReference type="STRING" id="450378.GCA_001661675_03200"/>
<evidence type="ECO:0000259" key="1">
    <source>
        <dbReference type="Pfam" id="PF07883"/>
    </source>
</evidence>
<organism evidence="2 4">
    <name type="scientific">Croceicoccus marinus</name>
    <dbReference type="NCBI Taxonomy" id="450378"/>
    <lineage>
        <taxon>Bacteria</taxon>
        <taxon>Pseudomonadati</taxon>
        <taxon>Pseudomonadota</taxon>
        <taxon>Alphaproteobacteria</taxon>
        <taxon>Sphingomonadales</taxon>
        <taxon>Erythrobacteraceae</taxon>
        <taxon>Croceicoccus</taxon>
    </lineage>
</organism>
<dbReference type="PANTHER" id="PTHR36156">
    <property type="entry name" value="SLR2101 PROTEIN"/>
    <property type="match status" value="1"/>
</dbReference>
<proteinExistence type="predicted"/>